<dbReference type="Pfam" id="PF00067">
    <property type="entry name" value="p450"/>
    <property type="match status" value="1"/>
</dbReference>
<evidence type="ECO:0000313" key="4">
    <source>
        <dbReference type="Proteomes" id="UP001500713"/>
    </source>
</evidence>
<keyword evidence="2" id="KW-0503">Monooxygenase</keyword>
<name>A0ABN1AKN0_9SPHN</name>
<accession>A0ABN1AKN0</accession>
<keyword evidence="2" id="KW-0349">Heme</keyword>
<comment type="similarity">
    <text evidence="1 2">Belongs to the cytochrome P450 family.</text>
</comment>
<dbReference type="InterPro" id="IPR017972">
    <property type="entry name" value="Cyt_P450_CS"/>
</dbReference>
<gene>
    <name evidence="3" type="ORF">GCM10009096_21130</name>
</gene>
<reference evidence="3 4" key="1">
    <citation type="journal article" date="2019" name="Int. J. Syst. Evol. Microbiol.">
        <title>The Global Catalogue of Microorganisms (GCM) 10K type strain sequencing project: providing services to taxonomists for standard genome sequencing and annotation.</title>
        <authorList>
            <consortium name="The Broad Institute Genomics Platform"/>
            <consortium name="The Broad Institute Genome Sequencing Center for Infectious Disease"/>
            <person name="Wu L."/>
            <person name="Ma J."/>
        </authorList>
    </citation>
    <scope>NUCLEOTIDE SEQUENCE [LARGE SCALE GENOMIC DNA]</scope>
    <source>
        <strain evidence="3 4">JCM 14162</strain>
    </source>
</reference>
<keyword evidence="2" id="KW-0560">Oxidoreductase</keyword>
<dbReference type="InterPro" id="IPR036396">
    <property type="entry name" value="Cyt_P450_sf"/>
</dbReference>
<keyword evidence="4" id="KW-1185">Reference proteome</keyword>
<protein>
    <submittedName>
        <fullName evidence="3">Cytochrome P450</fullName>
    </submittedName>
</protein>
<dbReference type="RefSeq" id="WP_229954569.1">
    <property type="nucleotide sequence ID" value="NZ_BAAAEM010000002.1"/>
</dbReference>
<dbReference type="Gene3D" id="1.10.630.10">
    <property type="entry name" value="Cytochrome P450"/>
    <property type="match status" value="1"/>
</dbReference>
<dbReference type="PANTHER" id="PTHR46696:SF1">
    <property type="entry name" value="CYTOCHROME P450 YJIB-RELATED"/>
    <property type="match status" value="1"/>
</dbReference>
<sequence length="437" mass="50333">MATSPVLNASTLTTSPTAMEALEAWYKENPPAADSNPNPRDVSKADLYSKDLWRAPFAEMRANAPINKIEDSDYGPYWNICNHKAIQHIEALPELYSSDVNNGGITIAEERENSDFQLPMFIAMDRPKHTGQRRTVAPAFTPTEMKRMEDEIRHRTGEVLDSLPWDEEFDWVDKVSIELTTGMLAILFGFPWEDRRLLTYWSDWAGDVELSLAPELDEQRQKILYEMGAYFQNLWNERVNAEPTPDLISMMIHSEAMKDMDQMEFMGNLVLLIVGGNDTTRNTMSGLAYGLDQFPDQRKKLQDNPDLIPNTVQEIIRWQTPLAHMRRTATEDADLFGHEIKKGDKLIMWYISANRDESVFENADQIDIERENARRHLAFGYGIHRCVGARLAELQIRILLEEMAARRMQVNVTGEMKRVHACFVHGFRKMQVKLSKY</sequence>
<dbReference type="CDD" id="cd11033">
    <property type="entry name" value="CYP142-like"/>
    <property type="match status" value="1"/>
</dbReference>
<keyword evidence="2" id="KW-0479">Metal-binding</keyword>
<dbReference type="Proteomes" id="UP001500713">
    <property type="component" value="Unassembled WGS sequence"/>
</dbReference>
<evidence type="ECO:0000256" key="1">
    <source>
        <dbReference type="ARBA" id="ARBA00010617"/>
    </source>
</evidence>
<organism evidence="3 4">
    <name type="scientific">Parasphingorhabdus litoris</name>
    <dbReference type="NCBI Taxonomy" id="394733"/>
    <lineage>
        <taxon>Bacteria</taxon>
        <taxon>Pseudomonadati</taxon>
        <taxon>Pseudomonadota</taxon>
        <taxon>Alphaproteobacteria</taxon>
        <taxon>Sphingomonadales</taxon>
        <taxon>Sphingomonadaceae</taxon>
        <taxon>Parasphingorhabdus</taxon>
    </lineage>
</organism>
<proteinExistence type="inferred from homology"/>
<comment type="caution">
    <text evidence="3">The sequence shown here is derived from an EMBL/GenBank/DDBJ whole genome shotgun (WGS) entry which is preliminary data.</text>
</comment>
<keyword evidence="2" id="KW-0408">Iron</keyword>
<dbReference type="EMBL" id="BAAAEM010000002">
    <property type="protein sequence ID" value="GAA0478940.1"/>
    <property type="molecule type" value="Genomic_DNA"/>
</dbReference>
<evidence type="ECO:0000256" key="2">
    <source>
        <dbReference type="RuleBase" id="RU000461"/>
    </source>
</evidence>
<dbReference type="PRINTS" id="PR00359">
    <property type="entry name" value="BP450"/>
</dbReference>
<evidence type="ECO:0000313" key="3">
    <source>
        <dbReference type="EMBL" id="GAA0478940.1"/>
    </source>
</evidence>
<dbReference type="InterPro" id="IPR001128">
    <property type="entry name" value="Cyt_P450"/>
</dbReference>
<dbReference type="PROSITE" id="PS00086">
    <property type="entry name" value="CYTOCHROME_P450"/>
    <property type="match status" value="1"/>
</dbReference>
<dbReference type="SUPFAM" id="SSF48264">
    <property type="entry name" value="Cytochrome P450"/>
    <property type="match status" value="1"/>
</dbReference>
<dbReference type="PANTHER" id="PTHR46696">
    <property type="entry name" value="P450, PUTATIVE (EUROFUNG)-RELATED"/>
    <property type="match status" value="1"/>
</dbReference>
<dbReference type="InterPro" id="IPR002397">
    <property type="entry name" value="Cyt_P450_B"/>
</dbReference>